<reference evidence="2 3" key="1">
    <citation type="submission" date="2015-02" db="EMBL/GenBank/DDBJ databases">
        <title>Draft genome sequences of ten Microbacterium spp. with emphasis on heavy metal contaminated environments.</title>
        <authorList>
            <person name="Corretto E."/>
        </authorList>
    </citation>
    <scope>NUCLEOTIDE SEQUENCE [LARGE SCALE GENOMIC DNA]</scope>
    <source>
        <strain evidence="2 3">BEL4b</strain>
    </source>
</reference>
<protein>
    <submittedName>
        <fullName evidence="2">Murein peptide amidase A</fullName>
    </submittedName>
</protein>
<dbReference type="GO" id="GO:0004181">
    <property type="term" value="F:metallocarboxypeptidase activity"/>
    <property type="evidence" value="ECO:0007669"/>
    <property type="project" value="InterPro"/>
</dbReference>
<dbReference type="EMBL" id="JYIW01000025">
    <property type="protein sequence ID" value="KJL28644.1"/>
    <property type="molecule type" value="Genomic_DNA"/>
</dbReference>
<feature type="domain" description="Peptidase M14" evidence="1">
    <location>
        <begin position="34"/>
        <end position="201"/>
    </location>
</feature>
<dbReference type="SUPFAM" id="SSF53187">
    <property type="entry name" value="Zn-dependent exopeptidases"/>
    <property type="match status" value="1"/>
</dbReference>
<dbReference type="RefSeq" id="WP_045279490.1">
    <property type="nucleotide sequence ID" value="NZ_CAKKLT010000028.1"/>
</dbReference>
<evidence type="ECO:0000313" key="3">
    <source>
        <dbReference type="Proteomes" id="UP000033640"/>
    </source>
</evidence>
<comment type="caution">
    <text evidence="2">The sequence shown here is derived from an EMBL/GenBank/DDBJ whole genome shotgun (WGS) entry which is preliminary data.</text>
</comment>
<dbReference type="InterPro" id="IPR000834">
    <property type="entry name" value="Peptidase_M14"/>
</dbReference>
<evidence type="ECO:0000313" key="2">
    <source>
        <dbReference type="EMBL" id="KJL28644.1"/>
    </source>
</evidence>
<proteinExistence type="predicted"/>
<dbReference type="GO" id="GO:0008270">
    <property type="term" value="F:zinc ion binding"/>
    <property type="evidence" value="ECO:0007669"/>
    <property type="project" value="InterPro"/>
</dbReference>
<dbReference type="Pfam" id="PF00246">
    <property type="entry name" value="Peptidase_M14"/>
    <property type="match status" value="1"/>
</dbReference>
<name>A0A0F0L7H5_9MICO</name>
<dbReference type="PATRIC" id="fig|82380.11.peg.2155"/>
<dbReference type="GO" id="GO:0006508">
    <property type="term" value="P:proteolysis"/>
    <property type="evidence" value="ECO:0007669"/>
    <property type="project" value="InterPro"/>
</dbReference>
<gene>
    <name evidence="2" type="ORF">RS83_02117</name>
</gene>
<organism evidence="2 3">
    <name type="scientific">Microbacterium oxydans</name>
    <dbReference type="NCBI Taxonomy" id="82380"/>
    <lineage>
        <taxon>Bacteria</taxon>
        <taxon>Bacillati</taxon>
        <taxon>Actinomycetota</taxon>
        <taxon>Actinomycetes</taxon>
        <taxon>Micrococcales</taxon>
        <taxon>Microbacteriaceae</taxon>
        <taxon>Microbacterium</taxon>
    </lineage>
</organism>
<dbReference type="OrthoDB" id="4499135at2"/>
<evidence type="ECO:0000259" key="1">
    <source>
        <dbReference type="Pfam" id="PF00246"/>
    </source>
</evidence>
<dbReference type="AlphaFoldDB" id="A0A0F0L7H5"/>
<sequence>MTHSPTPGSLEDILERSGAIPAIVDFPGVDELLASFEQLSSLHPGLMRSRRIGTSRLGEPIPMFSIGDGSRSHLLFAGVHPNEPIGFRMLQHLAAALTDDDTLRDAFDATWHIIPCIDPDGTRLNEGWYPAPSDRSFYARHFYRPAPDEQVEWTFPFAYKQAWFDRVLPETQALMRVIDEVQPDFMVSLHNAELGGVYFYLSGEVGGAVDALQAVPRSLGLPLDTGEPETPTVRPLGTAVYSMISMSEEYDFLEGLGVDAATMISNGESSSSYAAKYGTVSLVAELPYWSHPDADDETPTAQSYAAVLRRKADALIETGTALQRIVDAADLTLDTPFRRATGAFVPYLIVNGETEHRRAEGEDTARRATGAEVFSNEDIVRCFRLRYGGMTLRMLDAEVAAGHATARTRRAHAEMEALFGRWCEESDSHADLTALPIESLVGVQFGATLAVARCLIDAETDR</sequence>
<dbReference type="Gene3D" id="3.40.630.10">
    <property type="entry name" value="Zn peptidases"/>
    <property type="match status" value="1"/>
</dbReference>
<accession>A0A0F0L7H5</accession>
<dbReference type="Proteomes" id="UP000033640">
    <property type="component" value="Unassembled WGS sequence"/>
</dbReference>